<comment type="cofactor">
    <cofactor evidence="6">
        <name>Mg(2+)</name>
        <dbReference type="ChEBI" id="CHEBI:18420"/>
    </cofactor>
</comment>
<dbReference type="Proteomes" id="UP001218638">
    <property type="component" value="Chromosome"/>
</dbReference>
<dbReference type="KEGG" id="slom:PXH66_13945"/>
<keyword evidence="5 6" id="KW-0511">Multifunctional enzyme</keyword>
<comment type="catalytic activity">
    <reaction evidence="6">
        <text>[protein-PII]-uridylyl-L-tyrosine + H2O = [protein-PII]-L-tyrosine + UMP + H(+)</text>
        <dbReference type="Rhea" id="RHEA:48600"/>
        <dbReference type="Rhea" id="RHEA-COMP:12147"/>
        <dbReference type="Rhea" id="RHEA-COMP:12148"/>
        <dbReference type="ChEBI" id="CHEBI:15377"/>
        <dbReference type="ChEBI" id="CHEBI:15378"/>
        <dbReference type="ChEBI" id="CHEBI:46858"/>
        <dbReference type="ChEBI" id="CHEBI:57865"/>
        <dbReference type="ChEBI" id="CHEBI:90602"/>
    </reaction>
</comment>
<feature type="domain" description="HD" evidence="8">
    <location>
        <begin position="512"/>
        <end position="576"/>
    </location>
</feature>
<evidence type="ECO:0000256" key="2">
    <source>
        <dbReference type="ARBA" id="ARBA00022695"/>
    </source>
</evidence>
<dbReference type="GO" id="GO:0006808">
    <property type="term" value="P:regulation of nitrogen utilization"/>
    <property type="evidence" value="ECO:0007669"/>
    <property type="project" value="UniProtKB-UniRule"/>
</dbReference>
<name>A0AAF0CGC7_9BACT</name>
<dbReference type="Gene3D" id="3.30.460.10">
    <property type="entry name" value="Beta Polymerase, domain 2"/>
    <property type="match status" value="1"/>
</dbReference>
<dbReference type="InterPro" id="IPR043519">
    <property type="entry name" value="NT_sf"/>
</dbReference>
<dbReference type="EC" id="2.7.7.59" evidence="6"/>
<evidence type="ECO:0000313" key="10">
    <source>
        <dbReference type="EMBL" id="WED63437.1"/>
    </source>
</evidence>
<dbReference type="Gene3D" id="1.10.3090.10">
    <property type="entry name" value="cca-adding enzyme, domain 2"/>
    <property type="match status" value="1"/>
</dbReference>
<accession>A0AAF0CGC7</accession>
<dbReference type="EMBL" id="CP119075">
    <property type="protein sequence ID" value="WED63437.1"/>
    <property type="molecule type" value="Genomic_DNA"/>
</dbReference>
<reference evidence="10" key="1">
    <citation type="submission" date="2023-03" db="EMBL/GenBank/DDBJ databases">
        <title>Lomoglobus Profundus gen. nov., sp. nov., a novel member of the phylum Verrucomicrobia, isolated from deep-marine sediment of South China Sea.</title>
        <authorList>
            <person name="Ahmad T."/>
            <person name="Ishaq S.E."/>
            <person name="Wang F."/>
        </authorList>
    </citation>
    <scope>NUCLEOTIDE SEQUENCE</scope>
    <source>
        <strain evidence="10">LMO-M01</strain>
    </source>
</reference>
<sequence>MSDLTQQHALERLNFTGDTSVADRTSACKNFLQLETSRLKMRHDSGAPGTETAAELAHAVDVMLVQLFECALGTWERANGKLPSSVSLIALGGYGRAELSPLSDIDLMFLFPAKTRASLVQPLQEHLTQEILYPLWDCGLKVGHSTRTLDEVFSEARTEIQSKTALLESRLLAGSASLYETFATSYRSFYTRENPAQYLTERLEDQANRRQKYGGTVFLQEPDIKNGVGGLRDYQNTIWIARVKLDIDDIDELVTQKYIRPNELKAFQRAYQFLLRVRAELHFQSKRPTDLLDLEAQPRIALGLGYTAPELLRRVELFMRDYYRAAQTIYRTSKIVENRLALNLEAPPDAKFSFADIIRSRRYEKVRRIDGFLLRSNELSAGSSRVFAEDPDRMIRVFRHAQRLDATLHFDLQSLIRDNGSLITGDVIRSPDANVSFKAILQEAGSVHPTLSKMHELGVLGRFIPEFDGLTCLVQHEYYHRYTADIHTLNTIRELDDILSSDDPSTQKYRAALRETPEPELLYLILLLHDIGKAKGIRHHAESGVEIATPLLTRLEIDESKRDIVTFIIRNHLVMARFSQKRDVDDPATAEAFAETISEPDLLRYLYVHTYCDARGTASDLWNSYKDTLHQQLYRSTLEYLVHGDAIAARHRKRLQMIRHELIARQVPGVSEDEISAHFNLLPDRYFLNTDQAEILLHLHMVNQLLKTIAATESIGSLRPVVEWRNDLNRSLTVVHIVTWDRAGLFFKLAGAFNVAGLSILSSKVASRGDHIAIDTFYVTEPGGGPVESDKVRQIFDDTLEAALLHDKDLLPEIVAHAEQAASARRYTRDNGRAEMVHATFPPRVDIYHELSMERTIVEVQAPDQIGLLFRVARTISEHQFDITFARIGTERHMAIDTFYIVDVSEGPISDPQRLQNLQDALKLIVTPRAPAHAS</sequence>
<evidence type="ECO:0000256" key="3">
    <source>
        <dbReference type="ARBA" id="ARBA00022801"/>
    </source>
</evidence>
<dbReference type="NCBIfam" id="TIGR01693">
    <property type="entry name" value="UTase_glnD"/>
    <property type="match status" value="1"/>
</dbReference>
<dbReference type="Pfam" id="PF01842">
    <property type="entry name" value="ACT"/>
    <property type="match status" value="1"/>
</dbReference>
<comment type="domain">
    <text evidence="6">Has four distinct domains: an N-terminal nucleotidyltransferase (NT) domain responsible for UTase activity, a central HD domain that encodes UR activity, and two C-terminal ACT domains that seem to have a role in glutamine sensing.</text>
</comment>
<dbReference type="CDD" id="cd04873">
    <property type="entry name" value="ACT_UUR-ACR-like"/>
    <property type="match status" value="2"/>
</dbReference>
<feature type="domain" description="PII-uridylyltransferase/Glutamine-synthetase adenylyltransferase" evidence="9">
    <location>
        <begin position="199"/>
        <end position="334"/>
    </location>
</feature>
<evidence type="ECO:0000256" key="1">
    <source>
        <dbReference type="ARBA" id="ARBA00022679"/>
    </source>
</evidence>
<dbReference type="HAMAP" id="MF_00277">
    <property type="entry name" value="PII_uridylyl_transf"/>
    <property type="match status" value="1"/>
</dbReference>
<dbReference type="AlphaFoldDB" id="A0AAF0CGC7"/>
<dbReference type="PANTHER" id="PTHR47320:SF1">
    <property type="entry name" value="BIFUNCTIONAL URIDYLYLTRANSFERASE_URIDYLYL-REMOVING ENZYME"/>
    <property type="match status" value="1"/>
</dbReference>
<keyword evidence="11" id="KW-1185">Reference proteome</keyword>
<dbReference type="InterPro" id="IPR006674">
    <property type="entry name" value="HD_domain"/>
</dbReference>
<dbReference type="GO" id="GO:0008081">
    <property type="term" value="F:phosphoric diester hydrolase activity"/>
    <property type="evidence" value="ECO:0007669"/>
    <property type="project" value="UniProtKB-UniRule"/>
</dbReference>
<evidence type="ECO:0000256" key="4">
    <source>
        <dbReference type="ARBA" id="ARBA00022842"/>
    </source>
</evidence>
<evidence type="ECO:0000259" key="7">
    <source>
        <dbReference type="Pfam" id="PF01842"/>
    </source>
</evidence>
<comment type="similarity">
    <text evidence="6">Belongs to the GlnD family.</text>
</comment>
<keyword evidence="2 6" id="KW-0548">Nucleotidyltransferase</keyword>
<organism evidence="10 11">
    <name type="scientific">Synoicihabitans lomoniglobus</name>
    <dbReference type="NCBI Taxonomy" id="2909285"/>
    <lineage>
        <taxon>Bacteria</taxon>
        <taxon>Pseudomonadati</taxon>
        <taxon>Verrucomicrobiota</taxon>
        <taxon>Opitutia</taxon>
        <taxon>Opitutales</taxon>
        <taxon>Opitutaceae</taxon>
        <taxon>Synoicihabitans</taxon>
    </lineage>
</organism>
<protein>
    <recommendedName>
        <fullName evidence="6">Bifunctional uridylyltransferase/uridylyl-removing enzyme</fullName>
        <shortName evidence="6">UTase/UR</shortName>
    </recommendedName>
    <alternativeName>
        <fullName evidence="6">Bifunctional [protein-PII] modification enzyme</fullName>
    </alternativeName>
    <alternativeName>
        <fullName evidence="6">Bifunctional nitrogen sensor protein</fullName>
    </alternativeName>
    <domain>
        <recommendedName>
            <fullName evidence="6">[Protein-PII] uridylyltransferase</fullName>
            <shortName evidence="6">PII uridylyltransferase</shortName>
            <shortName evidence="6">UTase</shortName>
            <ecNumber evidence="6">2.7.7.59</ecNumber>
        </recommendedName>
    </domain>
    <domain>
        <recommendedName>
            <fullName evidence="6">[Protein-PII]-UMP uridylyl-removing enzyme</fullName>
            <shortName evidence="6">UR</shortName>
            <ecNumber evidence="6">3.1.4.-</ecNumber>
        </recommendedName>
    </domain>
</protein>
<dbReference type="InterPro" id="IPR013546">
    <property type="entry name" value="PII_UdlTrfase/GS_AdlTrfase"/>
</dbReference>
<comment type="activity regulation">
    <text evidence="6">Uridylyltransferase (UTase) activity is inhibited by glutamine, while glutamine activates uridylyl-removing (UR) activity.</text>
</comment>
<evidence type="ECO:0000313" key="11">
    <source>
        <dbReference type="Proteomes" id="UP001218638"/>
    </source>
</evidence>
<dbReference type="Pfam" id="PF01966">
    <property type="entry name" value="HD"/>
    <property type="match status" value="1"/>
</dbReference>
<keyword evidence="4 6" id="KW-0460">Magnesium</keyword>
<dbReference type="RefSeq" id="WP_330929185.1">
    <property type="nucleotide sequence ID" value="NZ_CP119075.1"/>
</dbReference>
<dbReference type="PIRSF" id="PIRSF006288">
    <property type="entry name" value="PII_uridyltransf"/>
    <property type="match status" value="1"/>
</dbReference>
<dbReference type="PANTHER" id="PTHR47320">
    <property type="entry name" value="BIFUNCTIONAL URIDYLYLTRANSFERASE/URIDYLYL-REMOVING ENZYME"/>
    <property type="match status" value="1"/>
</dbReference>
<dbReference type="CDD" id="cd05401">
    <property type="entry name" value="NT_GlnE_GlnD_like"/>
    <property type="match status" value="1"/>
</dbReference>
<dbReference type="Pfam" id="PF08335">
    <property type="entry name" value="GlnD_UR_UTase"/>
    <property type="match status" value="1"/>
</dbReference>
<dbReference type="SUPFAM" id="SSF55021">
    <property type="entry name" value="ACT-like"/>
    <property type="match status" value="2"/>
</dbReference>
<evidence type="ECO:0000256" key="6">
    <source>
        <dbReference type="HAMAP-Rule" id="MF_00277"/>
    </source>
</evidence>
<dbReference type="InterPro" id="IPR010043">
    <property type="entry name" value="UTase/UR"/>
</dbReference>
<evidence type="ECO:0000256" key="5">
    <source>
        <dbReference type="ARBA" id="ARBA00023268"/>
    </source>
</evidence>
<dbReference type="SUPFAM" id="SSF81593">
    <property type="entry name" value="Nucleotidyltransferase substrate binding subunit/domain"/>
    <property type="match status" value="1"/>
</dbReference>
<evidence type="ECO:0000259" key="8">
    <source>
        <dbReference type="Pfam" id="PF01966"/>
    </source>
</evidence>
<dbReference type="SUPFAM" id="SSF81301">
    <property type="entry name" value="Nucleotidyltransferase"/>
    <property type="match status" value="1"/>
</dbReference>
<comment type="catalytic activity">
    <reaction evidence="6">
        <text>[protein-PII]-L-tyrosine + UTP = [protein-PII]-uridylyl-L-tyrosine + diphosphate</text>
        <dbReference type="Rhea" id="RHEA:13673"/>
        <dbReference type="Rhea" id="RHEA-COMP:12147"/>
        <dbReference type="Rhea" id="RHEA-COMP:12148"/>
        <dbReference type="ChEBI" id="CHEBI:33019"/>
        <dbReference type="ChEBI" id="CHEBI:46398"/>
        <dbReference type="ChEBI" id="CHEBI:46858"/>
        <dbReference type="ChEBI" id="CHEBI:90602"/>
        <dbReference type="EC" id="2.7.7.59"/>
    </reaction>
</comment>
<gene>
    <name evidence="6 10" type="primary">glnD</name>
    <name evidence="10" type="ORF">PXH66_13945</name>
</gene>
<dbReference type="GO" id="GO:0008773">
    <property type="term" value="F:[protein-PII] uridylyltransferase activity"/>
    <property type="evidence" value="ECO:0007669"/>
    <property type="project" value="UniProtKB-UniRule"/>
</dbReference>
<dbReference type="SUPFAM" id="SSF81891">
    <property type="entry name" value="Poly A polymerase C-terminal region-like"/>
    <property type="match status" value="1"/>
</dbReference>
<comment type="caution">
    <text evidence="6">Lacks conserved residue(s) required for the propagation of feature annotation.</text>
</comment>
<dbReference type="EC" id="3.1.4.-" evidence="6"/>
<evidence type="ECO:0000259" key="9">
    <source>
        <dbReference type="Pfam" id="PF08335"/>
    </source>
</evidence>
<keyword evidence="3 6" id="KW-0378">Hydrolase</keyword>
<proteinExistence type="inferred from homology"/>
<keyword evidence="1 6" id="KW-0808">Transferase</keyword>
<dbReference type="InterPro" id="IPR002912">
    <property type="entry name" value="ACT_dom"/>
</dbReference>
<comment type="function">
    <text evidence="6">Modifies, by uridylylation and deuridylylation, the PII regulatory proteins (GlnB and homologs), in response to the nitrogen status of the cell that GlnD senses through the glutamine level. Under low glutamine levels, catalyzes the conversion of the PII proteins and UTP to PII-UMP and PPi, while under higher glutamine levels, GlnD hydrolyzes PII-UMP to PII and UMP (deuridylylation). Thus, controls uridylylation state and activity of the PII proteins, and plays an important role in the regulation of nitrogen metabolism.</text>
</comment>
<dbReference type="InterPro" id="IPR045865">
    <property type="entry name" value="ACT-like_dom_sf"/>
</dbReference>
<feature type="domain" description="ACT" evidence="7">
    <location>
        <begin position="856"/>
        <end position="905"/>
    </location>
</feature>
<feature type="region of interest" description="Uridylyltransferase" evidence="6">
    <location>
        <begin position="1"/>
        <end position="368"/>
    </location>
</feature>